<evidence type="ECO:0000313" key="8">
    <source>
        <dbReference type="Proteomes" id="UP000510930"/>
    </source>
</evidence>
<keyword evidence="5 6" id="KW-0408">Iron</keyword>
<evidence type="ECO:0000313" key="7">
    <source>
        <dbReference type="EMBL" id="QLK14163.1"/>
    </source>
</evidence>
<name>A0AAE7KM14_CARRU</name>
<evidence type="ECO:0000256" key="4">
    <source>
        <dbReference type="ARBA" id="ARBA00022917"/>
    </source>
</evidence>
<dbReference type="Proteomes" id="UP000510930">
    <property type="component" value="Chromosome"/>
</dbReference>
<protein>
    <recommendedName>
        <fullName evidence="6">Peptide deformylase</fullName>
        <shortName evidence="6">PDF</shortName>
        <ecNumber evidence="6">3.5.1.88</ecNumber>
    </recommendedName>
    <alternativeName>
        <fullName evidence="6">Polypeptide deformylase</fullName>
    </alternativeName>
</protein>
<dbReference type="PANTHER" id="PTHR10458:SF21">
    <property type="entry name" value="PEPTIDE DEFORMYLASE"/>
    <property type="match status" value="1"/>
</dbReference>
<feature type="binding site" evidence="6">
    <location>
        <position position="91"/>
    </location>
    <ligand>
        <name>Fe cation</name>
        <dbReference type="ChEBI" id="CHEBI:24875"/>
    </ligand>
</feature>
<feature type="binding site" evidence="6">
    <location>
        <position position="133"/>
    </location>
    <ligand>
        <name>Fe cation</name>
        <dbReference type="ChEBI" id="CHEBI:24875"/>
    </ligand>
</feature>
<proteinExistence type="inferred from homology"/>
<dbReference type="HAMAP" id="MF_00163">
    <property type="entry name" value="Pep_deformylase"/>
    <property type="match status" value="1"/>
</dbReference>
<dbReference type="InterPro" id="IPR023635">
    <property type="entry name" value="Peptide_deformylase"/>
</dbReference>
<dbReference type="Gene3D" id="3.90.45.10">
    <property type="entry name" value="Peptide deformylase"/>
    <property type="match status" value="1"/>
</dbReference>
<dbReference type="EC" id="3.5.1.88" evidence="6"/>
<dbReference type="GO" id="GO:0042586">
    <property type="term" value="F:peptide deformylase activity"/>
    <property type="evidence" value="ECO:0007669"/>
    <property type="project" value="UniProtKB-UniRule"/>
</dbReference>
<reference evidence="7 8" key="1">
    <citation type="submission" date="2019-06" db="EMBL/GenBank/DDBJ databases">
        <authorList>
            <person name="Petrone J.R."/>
            <person name="Munoz-Beristain A."/>
            <person name="Russell J.T."/>
            <person name="Rios-Glusberger P."/>
            <person name="Triplett E.W."/>
        </authorList>
    </citation>
    <scope>NUCLEOTIDE SEQUENCE [LARGE SCALE GENOMIC DNA]</scope>
    <source>
        <strain evidence="7">JRPAMB4</strain>
    </source>
</reference>
<keyword evidence="4 6" id="KW-0648">Protein biosynthesis</keyword>
<evidence type="ECO:0000256" key="6">
    <source>
        <dbReference type="HAMAP-Rule" id="MF_00163"/>
    </source>
</evidence>
<dbReference type="PRINTS" id="PR01576">
    <property type="entry name" value="PDEFORMYLASE"/>
</dbReference>
<dbReference type="AlphaFoldDB" id="A0AAE7KM14"/>
<feature type="binding site" evidence="6">
    <location>
        <position position="137"/>
    </location>
    <ligand>
        <name>Fe cation</name>
        <dbReference type="ChEBI" id="CHEBI:24875"/>
    </ligand>
</feature>
<dbReference type="Pfam" id="PF01327">
    <property type="entry name" value="Pep_deformylase"/>
    <property type="match status" value="1"/>
</dbReference>
<accession>A0AAE7KM14</accession>
<sequence length="154" mass="18290">MLLKIIEINDKRIRIKSCNLIKFNKIKILFLIKRMIYTMYEKKGIGISSNQILYNFKVIIIDTKKKNKPLIMINSFIKKKNTFHTLSSEGCLSLPKLFISLPRYEKILVNFINIYNIKKTKIFNNITSRCIQHEIDHSLGRIISDYINIIIFYE</sequence>
<evidence type="ECO:0000256" key="3">
    <source>
        <dbReference type="ARBA" id="ARBA00022801"/>
    </source>
</evidence>
<comment type="cofactor">
    <cofactor evidence="6">
        <name>Fe(2+)</name>
        <dbReference type="ChEBI" id="CHEBI:29033"/>
    </cofactor>
    <text evidence="6">Binds 1 Fe(2+) ion.</text>
</comment>
<dbReference type="SUPFAM" id="SSF56420">
    <property type="entry name" value="Peptide deformylase"/>
    <property type="match status" value="1"/>
</dbReference>
<dbReference type="InterPro" id="IPR036821">
    <property type="entry name" value="Peptide_deformylase_sf"/>
</dbReference>
<dbReference type="GO" id="GO:0006412">
    <property type="term" value="P:translation"/>
    <property type="evidence" value="ECO:0007669"/>
    <property type="project" value="UniProtKB-UniRule"/>
</dbReference>
<dbReference type="RefSeq" id="WP_180806751.1">
    <property type="nucleotide sequence ID" value="NZ_CP041245.1"/>
</dbReference>
<comment type="catalytic activity">
    <reaction evidence="6">
        <text>N-terminal N-formyl-L-methionyl-[peptide] + H2O = N-terminal L-methionyl-[peptide] + formate</text>
        <dbReference type="Rhea" id="RHEA:24420"/>
        <dbReference type="Rhea" id="RHEA-COMP:10639"/>
        <dbReference type="Rhea" id="RHEA-COMP:10640"/>
        <dbReference type="ChEBI" id="CHEBI:15377"/>
        <dbReference type="ChEBI" id="CHEBI:15740"/>
        <dbReference type="ChEBI" id="CHEBI:49298"/>
        <dbReference type="ChEBI" id="CHEBI:64731"/>
        <dbReference type="EC" id="3.5.1.88"/>
    </reaction>
</comment>
<evidence type="ECO:0000256" key="2">
    <source>
        <dbReference type="ARBA" id="ARBA00022723"/>
    </source>
</evidence>
<comment type="function">
    <text evidence="6">Removes the formyl group from the N-terminal Met of newly synthesized proteins. Requires at least a dipeptide for an efficient rate of reaction. N-terminal L-methionine is a prerequisite for activity but the enzyme has broad specificity at other positions.</text>
</comment>
<dbReference type="PANTHER" id="PTHR10458">
    <property type="entry name" value="PEPTIDE DEFORMYLASE"/>
    <property type="match status" value="1"/>
</dbReference>
<keyword evidence="2 6" id="KW-0479">Metal-binding</keyword>
<evidence type="ECO:0000256" key="5">
    <source>
        <dbReference type="ARBA" id="ARBA00023004"/>
    </source>
</evidence>
<comment type="similarity">
    <text evidence="1 6">Belongs to the polypeptide deformylase family.</text>
</comment>
<organism evidence="7 8">
    <name type="scientific">Carsonella ruddii</name>
    <dbReference type="NCBI Taxonomy" id="114186"/>
    <lineage>
        <taxon>Bacteria</taxon>
        <taxon>Pseudomonadati</taxon>
        <taxon>Pseudomonadota</taxon>
        <taxon>Gammaproteobacteria</taxon>
        <taxon>Oceanospirillales</taxon>
        <taxon>Halomonadaceae</taxon>
        <taxon>Zymobacter group</taxon>
        <taxon>Candidatus Carsonella</taxon>
    </lineage>
</organism>
<feature type="active site" evidence="6">
    <location>
        <position position="134"/>
    </location>
</feature>
<dbReference type="EMBL" id="CP041245">
    <property type="protein sequence ID" value="QLK14163.1"/>
    <property type="molecule type" value="Genomic_DNA"/>
</dbReference>
<gene>
    <name evidence="6" type="primary">def</name>
    <name evidence="7" type="ORF">FK493_01095</name>
</gene>
<dbReference type="PIRSF" id="PIRSF004749">
    <property type="entry name" value="Pep_def"/>
    <property type="match status" value="1"/>
</dbReference>
<keyword evidence="3 6" id="KW-0378">Hydrolase</keyword>
<dbReference type="GO" id="GO:0046872">
    <property type="term" value="F:metal ion binding"/>
    <property type="evidence" value="ECO:0007669"/>
    <property type="project" value="UniProtKB-KW"/>
</dbReference>
<evidence type="ECO:0000256" key="1">
    <source>
        <dbReference type="ARBA" id="ARBA00010759"/>
    </source>
</evidence>